<name>W7UAB5_9STRA</name>
<sequence>MGNFDVAPLLMKAKSRVWGFTRLLLCKLASGIFTQLSDRALRPIATTMENISKKLDNKTLTGRYDMKQLIKVQQVEQWFMSCLVELYKVDDEDKLPINFDLLEVIEMSKDKRPTFLAEKMTECPSDVQPAIKELLAKIDELNIQLFVRQRRSRAGKDVEKFQFLYPHVRYRTSGKE</sequence>
<dbReference type="OrthoDB" id="8193882at2759"/>
<keyword evidence="2" id="KW-0597">Phosphoprotein</keyword>
<dbReference type="EMBL" id="AZIL01000119">
    <property type="protein sequence ID" value="EWM29716.1"/>
    <property type="molecule type" value="Genomic_DNA"/>
</dbReference>
<dbReference type="Gene3D" id="1.10.150.220">
    <property type="entry name" value="CPI-17"/>
    <property type="match status" value="1"/>
</dbReference>
<organism evidence="4 5">
    <name type="scientific">Nannochloropsis gaditana</name>
    <dbReference type="NCBI Taxonomy" id="72520"/>
    <lineage>
        <taxon>Eukaryota</taxon>
        <taxon>Sar</taxon>
        <taxon>Stramenopiles</taxon>
        <taxon>Ochrophyta</taxon>
        <taxon>Eustigmatophyceae</taxon>
        <taxon>Eustigmatales</taxon>
        <taxon>Monodopsidaceae</taxon>
        <taxon>Nannochloropsis</taxon>
    </lineage>
</organism>
<accession>W7UAB5</accession>
<dbReference type="PANTHER" id="PTHR16188">
    <property type="entry name" value="PROTEIN PHOSPHATASE 1 INHIBITOR POTENTIATED BY PROTEIN KINASE C"/>
    <property type="match status" value="1"/>
</dbReference>
<comment type="similarity">
    <text evidence="1">Belongs to the PP1 inhibitor family.</text>
</comment>
<evidence type="ECO:0000256" key="1">
    <source>
        <dbReference type="ARBA" id="ARBA00005483"/>
    </source>
</evidence>
<keyword evidence="5" id="KW-1185">Reference proteome</keyword>
<dbReference type="GO" id="GO:0004865">
    <property type="term" value="F:protein serine/threonine phosphatase inhibitor activity"/>
    <property type="evidence" value="ECO:0007669"/>
    <property type="project" value="TreeGrafter"/>
</dbReference>
<proteinExistence type="inferred from homology"/>
<evidence type="ECO:0000256" key="3">
    <source>
        <dbReference type="ARBA" id="ARBA00023272"/>
    </source>
</evidence>
<dbReference type="InterPro" id="IPR036658">
    <property type="entry name" value="CPI-17_sf"/>
</dbReference>
<dbReference type="Proteomes" id="UP000019335">
    <property type="component" value="Chromosome 2"/>
</dbReference>
<evidence type="ECO:0000256" key="2">
    <source>
        <dbReference type="ARBA" id="ARBA00022553"/>
    </source>
</evidence>
<dbReference type="Pfam" id="PF05361">
    <property type="entry name" value="PP1_inhibitor"/>
    <property type="match status" value="1"/>
</dbReference>
<dbReference type="PANTHER" id="PTHR16188:SF14">
    <property type="entry name" value="GEO07393P1"/>
    <property type="match status" value="1"/>
</dbReference>
<protein>
    <submittedName>
        <fullName evidence="4">Protein phosphatase 1 regulatory subunit 14d</fullName>
    </submittedName>
</protein>
<comment type="caution">
    <text evidence="4">The sequence shown here is derived from an EMBL/GenBank/DDBJ whole genome shotgun (WGS) entry which is preliminary data.</text>
</comment>
<evidence type="ECO:0000313" key="5">
    <source>
        <dbReference type="Proteomes" id="UP000019335"/>
    </source>
</evidence>
<evidence type="ECO:0000313" key="4">
    <source>
        <dbReference type="EMBL" id="EWM29716.1"/>
    </source>
</evidence>
<dbReference type="AlphaFoldDB" id="W7UAB5"/>
<reference evidence="4 5" key="1">
    <citation type="journal article" date="2014" name="Mol. Plant">
        <title>Chromosome Scale Genome Assembly and Transcriptome Profiling of Nannochloropsis gaditana in Nitrogen Depletion.</title>
        <authorList>
            <person name="Corteggiani Carpinelli E."/>
            <person name="Telatin A."/>
            <person name="Vitulo N."/>
            <person name="Forcato C."/>
            <person name="D'Angelo M."/>
            <person name="Schiavon R."/>
            <person name="Vezzi A."/>
            <person name="Giacometti G.M."/>
            <person name="Morosinotto T."/>
            <person name="Valle G."/>
        </authorList>
    </citation>
    <scope>NUCLEOTIDE SEQUENCE [LARGE SCALE GENOMIC DNA]</scope>
    <source>
        <strain evidence="4 5">B-31</strain>
    </source>
</reference>
<gene>
    <name evidence="4" type="ORF">Naga_100124g17</name>
</gene>
<dbReference type="GO" id="GO:0005737">
    <property type="term" value="C:cytoplasm"/>
    <property type="evidence" value="ECO:0007669"/>
    <property type="project" value="InterPro"/>
</dbReference>
<dbReference type="SUPFAM" id="SSF81790">
    <property type="entry name" value="Myosin phosphatase inhibitor 17kDa protein, CPI-17"/>
    <property type="match status" value="1"/>
</dbReference>
<dbReference type="InterPro" id="IPR008025">
    <property type="entry name" value="CPI-17"/>
</dbReference>
<keyword evidence="3" id="KW-0650">Protein phosphatase inhibitor</keyword>